<evidence type="ECO:0000313" key="1">
    <source>
        <dbReference type="EMBL" id="MBH5322169.1"/>
    </source>
</evidence>
<evidence type="ECO:0008006" key="3">
    <source>
        <dbReference type="Google" id="ProtNLM"/>
    </source>
</evidence>
<reference evidence="1 2" key="1">
    <citation type="submission" date="2020-11" db="EMBL/GenBank/DDBJ databases">
        <title>Erythrobacter sediminis sp. nov., a marine bacterium from a tidal flat of Garorim Bay.</title>
        <authorList>
            <person name="Kim D."/>
            <person name="Yoo Y."/>
            <person name="Kim J.-J."/>
        </authorList>
    </citation>
    <scope>NUCLEOTIDE SEQUENCE [LARGE SCALE GENOMIC DNA]</scope>
    <source>
        <strain evidence="1 2">JGD-13</strain>
    </source>
</reference>
<proteinExistence type="predicted"/>
<dbReference type="Proteomes" id="UP000602442">
    <property type="component" value="Unassembled WGS sequence"/>
</dbReference>
<comment type="caution">
    <text evidence="1">The sequence shown here is derived from an EMBL/GenBank/DDBJ whole genome shotgun (WGS) entry which is preliminary data.</text>
</comment>
<protein>
    <recommendedName>
        <fullName evidence="3">Colicin D immunity protein domain-containing protein</fullName>
    </recommendedName>
</protein>
<gene>
    <name evidence="1" type="ORF">I5L03_06180</name>
</gene>
<name>A0ABS0N4M3_9SPHN</name>
<dbReference type="EMBL" id="JAEANY010000002">
    <property type="protein sequence ID" value="MBH5322169.1"/>
    <property type="molecule type" value="Genomic_DNA"/>
</dbReference>
<accession>A0ABS0N4M3</accession>
<keyword evidence="2" id="KW-1185">Reference proteome</keyword>
<dbReference type="RefSeq" id="WP_197920884.1">
    <property type="nucleotide sequence ID" value="NZ_CAWPTA010000007.1"/>
</dbReference>
<evidence type="ECO:0000313" key="2">
    <source>
        <dbReference type="Proteomes" id="UP000602442"/>
    </source>
</evidence>
<organism evidence="1 2">
    <name type="scientific">Aurantiacibacter sediminis</name>
    <dbReference type="NCBI Taxonomy" id="2793064"/>
    <lineage>
        <taxon>Bacteria</taxon>
        <taxon>Pseudomonadati</taxon>
        <taxon>Pseudomonadota</taxon>
        <taxon>Alphaproteobacteria</taxon>
        <taxon>Sphingomonadales</taxon>
        <taxon>Erythrobacteraceae</taxon>
        <taxon>Aurantiacibacter</taxon>
    </lineage>
</organism>
<sequence length="133" mass="15210">MEFPATPAYRAALGDLLALYREGGFSPRPEDIKAWAKAGDLSVEATFAVVARELALDYAMQILSWEFCDWAANKLWSTLCTMRFDDEALEGFVFEEFYNCFDASEMCAEGERDAKALEYVTEYLRDMDVVIRR</sequence>